<protein>
    <submittedName>
        <fullName evidence="2">Uncharacterized protein</fullName>
    </submittedName>
</protein>
<evidence type="ECO:0000313" key="3">
    <source>
        <dbReference type="Proteomes" id="UP001066276"/>
    </source>
</evidence>
<evidence type="ECO:0000313" key="2">
    <source>
        <dbReference type="EMBL" id="KAJ1109475.1"/>
    </source>
</evidence>
<evidence type="ECO:0000256" key="1">
    <source>
        <dbReference type="SAM" id="MobiDB-lite"/>
    </source>
</evidence>
<reference evidence="2" key="1">
    <citation type="journal article" date="2022" name="bioRxiv">
        <title>Sequencing and chromosome-scale assembly of the giantPleurodeles waltlgenome.</title>
        <authorList>
            <person name="Brown T."/>
            <person name="Elewa A."/>
            <person name="Iarovenko S."/>
            <person name="Subramanian E."/>
            <person name="Araus A.J."/>
            <person name="Petzold A."/>
            <person name="Susuki M."/>
            <person name="Suzuki K.-i.T."/>
            <person name="Hayashi T."/>
            <person name="Toyoda A."/>
            <person name="Oliveira C."/>
            <person name="Osipova E."/>
            <person name="Leigh N.D."/>
            <person name="Simon A."/>
            <person name="Yun M.H."/>
        </authorList>
    </citation>
    <scope>NUCLEOTIDE SEQUENCE</scope>
    <source>
        <strain evidence="2">20211129_DDA</strain>
        <tissue evidence="2">Liver</tissue>
    </source>
</reference>
<gene>
    <name evidence="2" type="ORF">NDU88_006835</name>
</gene>
<organism evidence="2 3">
    <name type="scientific">Pleurodeles waltl</name>
    <name type="common">Iberian ribbed newt</name>
    <dbReference type="NCBI Taxonomy" id="8319"/>
    <lineage>
        <taxon>Eukaryota</taxon>
        <taxon>Metazoa</taxon>
        <taxon>Chordata</taxon>
        <taxon>Craniata</taxon>
        <taxon>Vertebrata</taxon>
        <taxon>Euteleostomi</taxon>
        <taxon>Amphibia</taxon>
        <taxon>Batrachia</taxon>
        <taxon>Caudata</taxon>
        <taxon>Salamandroidea</taxon>
        <taxon>Salamandridae</taxon>
        <taxon>Pleurodelinae</taxon>
        <taxon>Pleurodeles</taxon>
    </lineage>
</organism>
<name>A0AAV7N9T3_PLEWA</name>
<feature type="compositionally biased region" description="Basic and acidic residues" evidence="1">
    <location>
        <begin position="18"/>
        <end position="37"/>
    </location>
</feature>
<feature type="region of interest" description="Disordered" evidence="1">
    <location>
        <begin position="1"/>
        <end position="68"/>
    </location>
</feature>
<accession>A0AAV7N9T3</accession>
<feature type="compositionally biased region" description="Basic and acidic residues" evidence="1">
    <location>
        <begin position="48"/>
        <end position="60"/>
    </location>
</feature>
<sequence length="68" mass="7840">MRTAVRLQRASEIQPPWGEKDKVLSEEANKKSDDLRHQFTAQVQMDSPESKYKYKARGEIDASQQCSI</sequence>
<keyword evidence="3" id="KW-1185">Reference proteome</keyword>
<dbReference type="Proteomes" id="UP001066276">
    <property type="component" value="Chromosome 9"/>
</dbReference>
<dbReference type="EMBL" id="JANPWB010000013">
    <property type="protein sequence ID" value="KAJ1109475.1"/>
    <property type="molecule type" value="Genomic_DNA"/>
</dbReference>
<comment type="caution">
    <text evidence="2">The sequence shown here is derived from an EMBL/GenBank/DDBJ whole genome shotgun (WGS) entry which is preliminary data.</text>
</comment>
<proteinExistence type="predicted"/>
<dbReference type="AlphaFoldDB" id="A0AAV7N9T3"/>